<dbReference type="Gene3D" id="3.60.40.10">
    <property type="entry name" value="PPM-type phosphatase domain"/>
    <property type="match status" value="1"/>
</dbReference>
<evidence type="ECO:0000313" key="2">
    <source>
        <dbReference type="EMBL" id="RCW75757.1"/>
    </source>
</evidence>
<dbReference type="SUPFAM" id="SSF81606">
    <property type="entry name" value="PP2C-like"/>
    <property type="match status" value="1"/>
</dbReference>
<dbReference type="RefSeq" id="WP_114465347.1">
    <property type="nucleotide sequence ID" value="NZ_QPJK01000001.1"/>
</dbReference>
<reference evidence="2 3" key="1">
    <citation type="submission" date="2018-07" db="EMBL/GenBank/DDBJ databases">
        <title>Genomic Encyclopedia of Type Strains, Phase IV (KMG-IV): sequencing the most valuable type-strain genomes for metagenomic binning, comparative biology and taxonomic classification.</title>
        <authorList>
            <person name="Goeker M."/>
        </authorList>
    </citation>
    <scope>NUCLEOTIDE SEQUENCE [LARGE SCALE GENOMIC DNA]</scope>
    <source>
        <strain evidence="2 3">DSM 21634</strain>
    </source>
</reference>
<dbReference type="SMART" id="SM00331">
    <property type="entry name" value="PP2C_SIG"/>
    <property type="match status" value="1"/>
</dbReference>
<dbReference type="Pfam" id="PF13672">
    <property type="entry name" value="PP2C_2"/>
    <property type="match status" value="1"/>
</dbReference>
<protein>
    <submittedName>
        <fullName evidence="2">Protein phosphatase</fullName>
    </submittedName>
</protein>
<dbReference type="EMBL" id="QPJK01000001">
    <property type="protein sequence ID" value="RCW75757.1"/>
    <property type="molecule type" value="Genomic_DNA"/>
</dbReference>
<dbReference type="OrthoDB" id="9801841at2"/>
<dbReference type="InterPro" id="IPR001932">
    <property type="entry name" value="PPM-type_phosphatase-like_dom"/>
</dbReference>
<sequence length="249" mass="26318">MTAPPLRLQVAACSEQGTRAINEDVVLMRDNGPAWFAVLADGAGGHADGAEAARRAVGSLQAGLGDATLPWRPELLTDAVLAAHAEVREGRRAQAPMHTTVVALCLDPRRGVALWSHVGDSRLYRLRGHSIDQVTRDDTLVQGLIDAGVLTPEQATHHPHKHHLAAALGIEGELQPHTTAEQPLASGDVFLLCSDGWWASVGDAGIVASLVAADSPQAWLAAMRDAIAAQGRRDQDNYSAIAVWIVAAD</sequence>
<evidence type="ECO:0000259" key="1">
    <source>
        <dbReference type="PROSITE" id="PS51746"/>
    </source>
</evidence>
<gene>
    <name evidence="2" type="ORF">DES41_101352</name>
</gene>
<feature type="domain" description="PPM-type phosphatase" evidence="1">
    <location>
        <begin position="9"/>
        <end position="245"/>
    </location>
</feature>
<dbReference type="Proteomes" id="UP000252884">
    <property type="component" value="Unassembled WGS sequence"/>
</dbReference>
<proteinExistence type="predicted"/>
<dbReference type="PROSITE" id="PS51746">
    <property type="entry name" value="PPM_2"/>
    <property type="match status" value="1"/>
</dbReference>
<dbReference type="InterPro" id="IPR036457">
    <property type="entry name" value="PPM-type-like_dom_sf"/>
</dbReference>
<evidence type="ECO:0000313" key="3">
    <source>
        <dbReference type="Proteomes" id="UP000252884"/>
    </source>
</evidence>
<dbReference type="SMART" id="SM00332">
    <property type="entry name" value="PP2Cc"/>
    <property type="match status" value="1"/>
</dbReference>
<organism evidence="2 3">
    <name type="scientific">Pseudorhodoferax soli</name>
    <dbReference type="NCBI Taxonomy" id="545864"/>
    <lineage>
        <taxon>Bacteria</taxon>
        <taxon>Pseudomonadati</taxon>
        <taxon>Pseudomonadota</taxon>
        <taxon>Betaproteobacteria</taxon>
        <taxon>Burkholderiales</taxon>
        <taxon>Comamonadaceae</taxon>
    </lineage>
</organism>
<accession>A0A368YAA2</accession>
<comment type="caution">
    <text evidence="2">The sequence shown here is derived from an EMBL/GenBank/DDBJ whole genome shotgun (WGS) entry which is preliminary data.</text>
</comment>
<dbReference type="AlphaFoldDB" id="A0A368YAA2"/>
<name>A0A368YAA2_9BURK</name>
<keyword evidence="3" id="KW-1185">Reference proteome</keyword>